<dbReference type="Proteomes" id="UP000663859">
    <property type="component" value="Unassembled WGS sequence"/>
</dbReference>
<organism evidence="1 2">
    <name type="scientific">Candidatus Methylacidithermus pantelleriae</name>
    <dbReference type="NCBI Taxonomy" id="2744239"/>
    <lineage>
        <taxon>Bacteria</taxon>
        <taxon>Pseudomonadati</taxon>
        <taxon>Verrucomicrobiota</taxon>
        <taxon>Methylacidiphilae</taxon>
        <taxon>Methylacidiphilales</taxon>
        <taxon>Methylacidiphilaceae</taxon>
        <taxon>Candidatus Methylacidithermus</taxon>
    </lineage>
</organism>
<gene>
    <name evidence="1" type="ORF">MPNT_100070</name>
</gene>
<protein>
    <submittedName>
        <fullName evidence="1">Uncharacterized protein</fullName>
    </submittedName>
</protein>
<dbReference type="EMBL" id="CAJNOB010000002">
    <property type="protein sequence ID" value="CAF0691510.1"/>
    <property type="molecule type" value="Genomic_DNA"/>
</dbReference>
<sequence>MRYLVYSVVGAWSSSWVESIEGSWSLPFESKRTWEKGNCGRRNNRIFCEKEIRPTPTGKTQPLPGVKSSTRLLAKGDVSCGGKQPEHAAVWWPTSHWLKEMFCGPTCLSA</sequence>
<accession>A0A8J2FRW7</accession>
<evidence type="ECO:0000313" key="2">
    <source>
        <dbReference type="Proteomes" id="UP000663859"/>
    </source>
</evidence>
<comment type="caution">
    <text evidence="1">The sequence shown here is derived from an EMBL/GenBank/DDBJ whole genome shotgun (WGS) entry which is preliminary data.</text>
</comment>
<evidence type="ECO:0000313" key="1">
    <source>
        <dbReference type="EMBL" id="CAF0691510.1"/>
    </source>
</evidence>
<reference evidence="1" key="1">
    <citation type="submission" date="2021-02" db="EMBL/GenBank/DDBJ databases">
        <authorList>
            <person name="Cremers G."/>
            <person name="Picone N."/>
        </authorList>
    </citation>
    <scope>NUCLEOTIDE SEQUENCE</scope>
    <source>
        <strain evidence="1">PQ17</strain>
    </source>
</reference>
<keyword evidence="2" id="KW-1185">Reference proteome</keyword>
<proteinExistence type="predicted"/>
<dbReference type="AlphaFoldDB" id="A0A8J2FRW7"/>
<name>A0A8J2FRW7_9BACT</name>